<feature type="non-terminal residue" evidence="2">
    <location>
        <position position="190"/>
    </location>
</feature>
<dbReference type="EMBL" id="AZHW01001279">
    <property type="protein sequence ID" value="ETW93222.1"/>
    <property type="molecule type" value="Genomic_DNA"/>
</dbReference>
<name>W4L593_ENTF1</name>
<gene>
    <name evidence="2" type="ORF">ETSY1_40140</name>
</gene>
<evidence type="ECO:0000313" key="2">
    <source>
        <dbReference type="EMBL" id="ETW93222.1"/>
    </source>
</evidence>
<comment type="caution">
    <text evidence="2">The sequence shown here is derived from an EMBL/GenBank/DDBJ whole genome shotgun (WGS) entry which is preliminary data.</text>
</comment>
<feature type="domain" description="Calcineurin-like phosphoesterase" evidence="1">
    <location>
        <begin position="1"/>
        <end position="185"/>
    </location>
</feature>
<dbReference type="Gene3D" id="3.60.21.10">
    <property type="match status" value="1"/>
</dbReference>
<accession>W4L593</accession>
<dbReference type="Pfam" id="PF00149">
    <property type="entry name" value="Metallophos"/>
    <property type="match status" value="1"/>
</dbReference>
<keyword evidence="3" id="KW-1185">Reference proteome</keyword>
<dbReference type="AlphaFoldDB" id="W4L593"/>
<dbReference type="Proteomes" id="UP000019141">
    <property type="component" value="Unassembled WGS sequence"/>
</dbReference>
<dbReference type="SUPFAM" id="SSF56300">
    <property type="entry name" value="Metallo-dependent phosphatases"/>
    <property type="match status" value="1"/>
</dbReference>
<dbReference type="GO" id="GO:0016787">
    <property type="term" value="F:hydrolase activity"/>
    <property type="evidence" value="ECO:0007669"/>
    <property type="project" value="InterPro"/>
</dbReference>
<proteinExistence type="predicted"/>
<dbReference type="InterPro" id="IPR029052">
    <property type="entry name" value="Metallo-depent_PP-like"/>
</dbReference>
<sequence>MKIGILGDIHGYLPGSDMMGIDYAVELTERLQVDAFVQVGDMCHYRSFAQPVYWIFGNNDWTDVVRQIETGERPLENLHHIKTGDVVTLEKGGETIRIAGLNGAYDGLYYDLEDGPERPLESLPFLIRSDVERSMQLRDIDILLAHGCPAGLGYGREPDYSVQPIRDVLDAVQPRFMFCGHAHYYNSSCL</sequence>
<evidence type="ECO:0000313" key="3">
    <source>
        <dbReference type="Proteomes" id="UP000019141"/>
    </source>
</evidence>
<evidence type="ECO:0000259" key="1">
    <source>
        <dbReference type="Pfam" id="PF00149"/>
    </source>
</evidence>
<organism evidence="2 3">
    <name type="scientific">Entotheonella factor</name>
    <dbReference type="NCBI Taxonomy" id="1429438"/>
    <lineage>
        <taxon>Bacteria</taxon>
        <taxon>Pseudomonadati</taxon>
        <taxon>Nitrospinota/Tectimicrobiota group</taxon>
        <taxon>Candidatus Tectimicrobiota</taxon>
        <taxon>Candidatus Entotheonellia</taxon>
        <taxon>Candidatus Entotheonellales</taxon>
        <taxon>Candidatus Entotheonellaceae</taxon>
        <taxon>Candidatus Entotheonella</taxon>
    </lineage>
</organism>
<protein>
    <recommendedName>
        <fullName evidence="1">Calcineurin-like phosphoesterase domain-containing protein</fullName>
    </recommendedName>
</protein>
<dbReference type="InterPro" id="IPR004843">
    <property type="entry name" value="Calcineurin-like_PHP"/>
</dbReference>
<reference evidence="2 3" key="1">
    <citation type="journal article" date="2014" name="Nature">
        <title>An environmental bacterial taxon with a large and distinct metabolic repertoire.</title>
        <authorList>
            <person name="Wilson M.C."/>
            <person name="Mori T."/>
            <person name="Ruckert C."/>
            <person name="Uria A.R."/>
            <person name="Helf M.J."/>
            <person name="Takada K."/>
            <person name="Gernert C."/>
            <person name="Steffens U.A."/>
            <person name="Heycke N."/>
            <person name="Schmitt S."/>
            <person name="Rinke C."/>
            <person name="Helfrich E.J."/>
            <person name="Brachmann A.O."/>
            <person name="Gurgui C."/>
            <person name="Wakimoto T."/>
            <person name="Kracht M."/>
            <person name="Crusemann M."/>
            <person name="Hentschel U."/>
            <person name="Abe I."/>
            <person name="Matsunaga S."/>
            <person name="Kalinowski J."/>
            <person name="Takeyama H."/>
            <person name="Piel J."/>
        </authorList>
    </citation>
    <scope>NUCLEOTIDE SEQUENCE [LARGE SCALE GENOMIC DNA]</scope>
    <source>
        <strain evidence="3">TSY1</strain>
    </source>
</reference>
<dbReference type="HOGENOM" id="CLU_1430793_0_0_7"/>